<dbReference type="EMBL" id="JBHMCG010000157">
    <property type="protein sequence ID" value="MFB9577816.1"/>
    <property type="molecule type" value="Genomic_DNA"/>
</dbReference>
<organism evidence="1 2">
    <name type="scientific">Streptomyces yanii</name>
    <dbReference type="NCBI Taxonomy" id="78510"/>
    <lineage>
        <taxon>Bacteria</taxon>
        <taxon>Bacillati</taxon>
        <taxon>Actinomycetota</taxon>
        <taxon>Actinomycetes</taxon>
        <taxon>Kitasatosporales</taxon>
        <taxon>Streptomycetaceae</taxon>
        <taxon>Streptomyces</taxon>
    </lineage>
</organism>
<sequence length="313" mass="34254">MAGKDVALILDTHFARTTAVPSELADAFHDVYIPIHPNEHIIAAAERADRERVCETGRWLVRHGTDRCSVTVGLALVAAVGAVDDIPLIQTIGLLSDRFGPLAARALERRPGGTEALLWLADRVTGWGRVYVVEALCRLDDPVARPWLLRRACDGDFLNAYFVGSVAQTAGLHEVITGPCVDAEITDHTGRLLLVMTYSQGMGVTLARYPHAEEVLAAHLCHLDRLGPTASRYCLAAWLASSLGEQGDSGSIGPVRRWQPYRDDYLALLERDDWCETARNALAVKDPGILRLVETSSGRQLRAFTDRPLSGEE</sequence>
<name>A0ABV5RL54_9ACTN</name>
<evidence type="ECO:0000313" key="1">
    <source>
        <dbReference type="EMBL" id="MFB9577816.1"/>
    </source>
</evidence>
<dbReference type="Proteomes" id="UP001589710">
    <property type="component" value="Unassembled WGS sequence"/>
</dbReference>
<evidence type="ECO:0000313" key="2">
    <source>
        <dbReference type="Proteomes" id="UP001589710"/>
    </source>
</evidence>
<gene>
    <name evidence="1" type="ORF">ACFFTL_37460</name>
</gene>
<protein>
    <submittedName>
        <fullName evidence="1">Uncharacterized protein</fullName>
    </submittedName>
</protein>
<accession>A0ABV5RL54</accession>
<reference evidence="1 2" key="1">
    <citation type="submission" date="2024-09" db="EMBL/GenBank/DDBJ databases">
        <authorList>
            <person name="Sun Q."/>
            <person name="Mori K."/>
        </authorList>
    </citation>
    <scope>NUCLEOTIDE SEQUENCE [LARGE SCALE GENOMIC DNA]</scope>
    <source>
        <strain evidence="1 2">JCM 3331</strain>
    </source>
</reference>
<proteinExistence type="predicted"/>
<keyword evidence="2" id="KW-1185">Reference proteome</keyword>
<dbReference type="RefSeq" id="WP_345513447.1">
    <property type="nucleotide sequence ID" value="NZ_BAAAXD010000022.1"/>
</dbReference>
<comment type="caution">
    <text evidence="1">The sequence shown here is derived from an EMBL/GenBank/DDBJ whole genome shotgun (WGS) entry which is preliminary data.</text>
</comment>